<dbReference type="AlphaFoldDB" id="A0A399QQR6"/>
<sequence>MMHSNVEMPMSEHSDKRDFPRFEVNTSGTLILQTGFKMNFVVKDMSQRGAKILLNKTSILPEAFTVEFVSPDRTKVKRCEARRQWQRGPLVGIRLLSAKTIRL</sequence>
<feature type="domain" description="PilZ" evidence="1">
    <location>
        <begin position="15"/>
        <end position="95"/>
    </location>
</feature>
<gene>
    <name evidence="2" type="ORF">D1224_16035</name>
</gene>
<organism evidence="2 3">
    <name type="scientific">Henriciella barbarensis</name>
    <dbReference type="NCBI Taxonomy" id="86342"/>
    <lineage>
        <taxon>Bacteria</taxon>
        <taxon>Pseudomonadati</taxon>
        <taxon>Pseudomonadota</taxon>
        <taxon>Alphaproteobacteria</taxon>
        <taxon>Hyphomonadales</taxon>
        <taxon>Hyphomonadaceae</taxon>
        <taxon>Henriciella</taxon>
    </lineage>
</organism>
<accession>A0A399QQR6</accession>
<name>A0A399QQR6_9PROT</name>
<dbReference type="GO" id="GO:0035438">
    <property type="term" value="F:cyclic-di-GMP binding"/>
    <property type="evidence" value="ECO:0007669"/>
    <property type="project" value="InterPro"/>
</dbReference>
<dbReference type="EMBL" id="QWGB01000014">
    <property type="protein sequence ID" value="RIJ20614.1"/>
    <property type="molecule type" value="Genomic_DNA"/>
</dbReference>
<reference evidence="2 3" key="1">
    <citation type="submission" date="2018-08" db="EMBL/GenBank/DDBJ databases">
        <title>Henriciella mobilis sp. nov., isolated from seawater.</title>
        <authorList>
            <person name="Cheng H."/>
            <person name="Wu Y.-H."/>
            <person name="Xu X.-W."/>
            <person name="Guo L.-L."/>
        </authorList>
    </citation>
    <scope>NUCLEOTIDE SEQUENCE [LARGE SCALE GENOMIC DNA]</scope>
    <source>
        <strain evidence="2 3">CCUG66934</strain>
    </source>
</reference>
<dbReference type="Proteomes" id="UP000265431">
    <property type="component" value="Unassembled WGS sequence"/>
</dbReference>
<dbReference type="Pfam" id="PF07238">
    <property type="entry name" value="PilZ"/>
    <property type="match status" value="1"/>
</dbReference>
<evidence type="ECO:0000313" key="2">
    <source>
        <dbReference type="EMBL" id="RIJ20614.1"/>
    </source>
</evidence>
<dbReference type="SUPFAM" id="SSF141371">
    <property type="entry name" value="PilZ domain-like"/>
    <property type="match status" value="1"/>
</dbReference>
<evidence type="ECO:0000313" key="3">
    <source>
        <dbReference type="Proteomes" id="UP000265431"/>
    </source>
</evidence>
<evidence type="ECO:0000259" key="1">
    <source>
        <dbReference type="Pfam" id="PF07238"/>
    </source>
</evidence>
<dbReference type="Gene3D" id="2.40.10.220">
    <property type="entry name" value="predicted glycosyltransferase like domains"/>
    <property type="match status" value="1"/>
</dbReference>
<dbReference type="OrthoDB" id="7631949at2"/>
<comment type="caution">
    <text evidence="2">The sequence shown here is derived from an EMBL/GenBank/DDBJ whole genome shotgun (WGS) entry which is preliminary data.</text>
</comment>
<protein>
    <submittedName>
        <fullName evidence="2">PilZ domain-containing protein</fullName>
    </submittedName>
</protein>
<keyword evidence="3" id="KW-1185">Reference proteome</keyword>
<proteinExistence type="predicted"/>
<dbReference type="InterPro" id="IPR009875">
    <property type="entry name" value="PilZ_domain"/>
</dbReference>